<dbReference type="OrthoDB" id="3992389at2759"/>
<dbReference type="Proteomes" id="UP000186136">
    <property type="component" value="Unassembled WGS sequence"/>
</dbReference>
<reference evidence="2 3" key="1">
    <citation type="submission" date="2016-08" db="EMBL/GenBank/DDBJ databases">
        <title>Whole genome shotgun sequence of Pichia membranifaciens KS47-1.</title>
        <authorList>
            <person name="Konishi M."/>
            <person name="Ishida M."/>
            <person name="Arakawa T."/>
            <person name="Kato Y."/>
            <person name="Horiuchi J."/>
        </authorList>
    </citation>
    <scope>NUCLEOTIDE SEQUENCE [LARGE SCALE GENOMIC DNA]</scope>
    <source>
        <strain evidence="2 3">KS47-1</strain>
    </source>
</reference>
<feature type="region of interest" description="Disordered" evidence="1">
    <location>
        <begin position="270"/>
        <end position="335"/>
    </location>
</feature>
<dbReference type="EMBL" id="BDGI01000181">
    <property type="protein sequence ID" value="GAV30484.1"/>
    <property type="molecule type" value="Genomic_DNA"/>
</dbReference>
<comment type="caution">
    <text evidence="2">The sequence shown here is derived from an EMBL/GenBank/DDBJ whole genome shotgun (WGS) entry which is preliminary data.</text>
</comment>
<proteinExistence type="predicted"/>
<feature type="compositionally biased region" description="Polar residues" evidence="1">
    <location>
        <begin position="109"/>
        <end position="137"/>
    </location>
</feature>
<name>A0A1Q2YLR6_9ASCO</name>
<protein>
    <submittedName>
        <fullName evidence="2">Uncharacterized protein</fullName>
    </submittedName>
</protein>
<gene>
    <name evidence="2" type="ORF">PMKS-003998</name>
</gene>
<evidence type="ECO:0000313" key="2">
    <source>
        <dbReference type="EMBL" id="GAV30484.1"/>
    </source>
</evidence>
<sequence>MVEQFNLLHSQYKVVASNADRSFSENGILDSPLCIYNFLNNFDTYIPLCLTQILETAKQMQIETPYIECINSFYLEIEKVRAQKVYNWVKRESYSPEKIQPSPRKQLVINGNNSSNTLFSQQNDTAKSGNATPITPLSNSVSSLPPGYVIYAPPEGMMAPNGKQNMYYPAPPQNGGFFNSNSTQKPLIQHPRFKNVPKEEVNGKKISYHQIKELIYPRTKGSTSPNNLTVAHKHIYQYANVNNTFESVNNRYGWADSLDIFKLSSGIKDQSSEEVGDGGENARNLNKAVAQESQEANQPEDEENSRSKSSSNPSNSDMDMDDANEEISATMENEK</sequence>
<feature type="compositionally biased region" description="Low complexity" evidence="1">
    <location>
        <begin position="307"/>
        <end position="317"/>
    </location>
</feature>
<feature type="region of interest" description="Disordered" evidence="1">
    <location>
        <begin position="99"/>
        <end position="137"/>
    </location>
</feature>
<accession>A0A1Q2YLR6</accession>
<dbReference type="AlphaFoldDB" id="A0A1Q2YLR6"/>
<organism evidence="2 3">
    <name type="scientific">Pichia membranifaciens</name>
    <dbReference type="NCBI Taxonomy" id="4926"/>
    <lineage>
        <taxon>Eukaryota</taxon>
        <taxon>Fungi</taxon>
        <taxon>Dikarya</taxon>
        <taxon>Ascomycota</taxon>
        <taxon>Saccharomycotina</taxon>
        <taxon>Pichiomycetes</taxon>
        <taxon>Pichiales</taxon>
        <taxon>Pichiaceae</taxon>
        <taxon>Pichia</taxon>
    </lineage>
</organism>
<evidence type="ECO:0000313" key="3">
    <source>
        <dbReference type="Proteomes" id="UP000186136"/>
    </source>
</evidence>
<keyword evidence="3" id="KW-1185">Reference proteome</keyword>
<evidence type="ECO:0000256" key="1">
    <source>
        <dbReference type="SAM" id="MobiDB-lite"/>
    </source>
</evidence>